<accession>A0A3G1L3T5</accession>
<feature type="compositionally biased region" description="Basic residues" evidence="1">
    <location>
        <begin position="33"/>
        <end position="42"/>
    </location>
</feature>
<dbReference type="EMBL" id="MG450654">
    <property type="protein sequence ID" value="ATW62837.1"/>
    <property type="molecule type" value="Genomic_DNA"/>
</dbReference>
<organism evidence="2 3">
    <name type="scientific">Synechococcus phage S-CBWM1</name>
    <dbReference type="NCBI Taxonomy" id="2053653"/>
    <lineage>
        <taxon>Viruses</taxon>
        <taxon>Duplodnaviria</taxon>
        <taxon>Heunggongvirae</taxon>
        <taxon>Uroviricota</taxon>
        <taxon>Caudoviricetes</taxon>
        <taxon>Aokuangvirus</taxon>
        <taxon>Aokuangvirus SCBWM1</taxon>
    </lineage>
</organism>
<protein>
    <submittedName>
        <fullName evidence="2">Uncharacterized protein</fullName>
    </submittedName>
</protein>
<feature type="compositionally biased region" description="Low complexity" evidence="1">
    <location>
        <begin position="166"/>
        <end position="179"/>
    </location>
</feature>
<dbReference type="Proteomes" id="UP000274731">
    <property type="component" value="Segment"/>
</dbReference>
<feature type="compositionally biased region" description="Basic and acidic residues" evidence="1">
    <location>
        <begin position="189"/>
        <end position="207"/>
    </location>
</feature>
<evidence type="ECO:0000313" key="2">
    <source>
        <dbReference type="EMBL" id="ATW62837.1"/>
    </source>
</evidence>
<reference evidence="2 3" key="1">
    <citation type="journal article" date="2018" name="Environ. Microbiol.">
        <title>Novel phage-host interactions and evolution as revealed by a cyanomyovirus isolated from an estuarine environment.</title>
        <authorList>
            <person name="Xu Y."/>
            <person name="Zhang R."/>
            <person name="Wang N."/>
            <person name="Cai L."/>
            <person name="Tong Y."/>
            <person name="Sun Q."/>
            <person name="Chen F."/>
            <person name="Jiao N."/>
        </authorList>
    </citation>
    <scope>NUCLEOTIDE SEQUENCE [LARGE SCALE GENOMIC DNA]</scope>
</reference>
<keyword evidence="3" id="KW-1185">Reference proteome</keyword>
<name>A0A3G1L3T5_9CAUD</name>
<evidence type="ECO:0000256" key="1">
    <source>
        <dbReference type="SAM" id="MobiDB-lite"/>
    </source>
</evidence>
<evidence type="ECO:0000313" key="3">
    <source>
        <dbReference type="Proteomes" id="UP000274731"/>
    </source>
</evidence>
<feature type="region of interest" description="Disordered" evidence="1">
    <location>
        <begin position="24"/>
        <end position="45"/>
    </location>
</feature>
<feature type="region of interest" description="Disordered" evidence="1">
    <location>
        <begin position="151"/>
        <end position="207"/>
    </location>
</feature>
<sequence>MAKLPKDHGIDAHKDAMGRCMHRFTHHDPRPLHSGRGKKGKGGKVVTDRQQAIAVCLSIQGKGGDGYSESALAEVSELLSEHGEPYIPRGDKKSCPRGTTGKGKWCKVRFPDREFYIQVGDGESCPSGTRGSGGDWCVGKYSEARYENYAEGGTCPPSAPKKKRSPAQQAADSQRSQQQRGERPNIPQRKQEQGLRKAQRQRDRCGN</sequence>
<proteinExistence type="predicted"/>
<gene>
    <name evidence="2" type="ORF">SCBWM1_gp153</name>
</gene>